<dbReference type="PANTHER" id="PTHR13247:SF0">
    <property type="entry name" value="MITOCHONDRIAL FISSION 1 PROTEIN"/>
    <property type="match status" value="1"/>
</dbReference>
<comment type="subcellular location">
    <subcellularLocation>
        <location evidence="1">Mitochondrion outer membrane</location>
        <topology evidence="1">Single-pass membrane protein</topology>
    </subcellularLocation>
</comment>
<dbReference type="Gene3D" id="1.25.40.10">
    <property type="entry name" value="Tetratricopeptide repeat domain"/>
    <property type="match status" value="1"/>
</dbReference>
<evidence type="ECO:0000256" key="7">
    <source>
        <dbReference type="ARBA" id="ARBA00023128"/>
    </source>
</evidence>
<evidence type="ECO:0000256" key="9">
    <source>
        <dbReference type="PROSITE-ProRule" id="PRU00339"/>
    </source>
</evidence>
<keyword evidence="5" id="KW-1000">Mitochondrion outer membrane</keyword>
<keyword evidence="9" id="KW-0802">TPR repeat</keyword>
<feature type="repeat" description="TPR" evidence="9">
    <location>
        <begin position="75"/>
        <end position="108"/>
    </location>
</feature>
<dbReference type="AlphaFoldDB" id="A0A9N8VG56"/>
<dbReference type="InterPro" id="IPR028061">
    <property type="entry name" value="Fis1_TPR_C"/>
</dbReference>
<dbReference type="GO" id="GO:0000266">
    <property type="term" value="P:mitochondrial fission"/>
    <property type="evidence" value="ECO:0007669"/>
    <property type="project" value="InterPro"/>
</dbReference>
<keyword evidence="6" id="KW-1133">Transmembrane helix</keyword>
<dbReference type="InterPro" id="IPR011990">
    <property type="entry name" value="TPR-like_helical_dom_sf"/>
</dbReference>
<evidence type="ECO:0000313" key="11">
    <source>
        <dbReference type="Proteomes" id="UP000789508"/>
    </source>
</evidence>
<dbReference type="Pfam" id="PF14852">
    <property type="entry name" value="Fis1_TPR_N"/>
    <property type="match status" value="1"/>
</dbReference>
<dbReference type="CDD" id="cd12212">
    <property type="entry name" value="Fis1"/>
    <property type="match status" value="1"/>
</dbReference>
<protein>
    <recommendedName>
        <fullName evidence="3">Mitochondrial fission 1 protein</fullName>
    </recommendedName>
</protein>
<dbReference type="GO" id="GO:0016559">
    <property type="term" value="P:peroxisome fission"/>
    <property type="evidence" value="ECO:0007669"/>
    <property type="project" value="TreeGrafter"/>
</dbReference>
<dbReference type="SUPFAM" id="SSF48452">
    <property type="entry name" value="TPR-like"/>
    <property type="match status" value="1"/>
</dbReference>
<gene>
    <name evidence="10" type="ORF">ALEPTO_LOCUS934</name>
</gene>
<dbReference type="GO" id="GO:0000422">
    <property type="term" value="P:autophagy of mitochondrion"/>
    <property type="evidence" value="ECO:0007669"/>
    <property type="project" value="TreeGrafter"/>
</dbReference>
<keyword evidence="11" id="KW-1185">Reference proteome</keyword>
<dbReference type="OrthoDB" id="421154at2759"/>
<reference evidence="10" key="1">
    <citation type="submission" date="2021-06" db="EMBL/GenBank/DDBJ databases">
        <authorList>
            <person name="Kallberg Y."/>
            <person name="Tangrot J."/>
            <person name="Rosling A."/>
        </authorList>
    </citation>
    <scope>NUCLEOTIDE SEQUENCE</scope>
    <source>
        <strain evidence="10">FL130A</strain>
    </source>
</reference>
<evidence type="ECO:0000313" key="10">
    <source>
        <dbReference type="EMBL" id="CAG8449849.1"/>
    </source>
</evidence>
<dbReference type="InterPro" id="IPR033745">
    <property type="entry name" value="Fis1_cytosol"/>
</dbReference>
<evidence type="ECO:0000256" key="4">
    <source>
        <dbReference type="ARBA" id="ARBA00022692"/>
    </source>
</evidence>
<accession>A0A9N8VG56</accession>
<dbReference type="GO" id="GO:0005778">
    <property type="term" value="C:peroxisomal membrane"/>
    <property type="evidence" value="ECO:0007669"/>
    <property type="project" value="TreeGrafter"/>
</dbReference>
<proteinExistence type="inferred from homology"/>
<dbReference type="PANTHER" id="PTHR13247">
    <property type="entry name" value="TETRATRICOPEPTIDE REPEAT PROTEIN 11 TPR REPEAT PROTEIN 11"/>
    <property type="match status" value="1"/>
</dbReference>
<dbReference type="InterPro" id="IPR016543">
    <property type="entry name" value="Fis1"/>
</dbReference>
<dbReference type="Proteomes" id="UP000789508">
    <property type="component" value="Unassembled WGS sequence"/>
</dbReference>
<dbReference type="Pfam" id="PF14853">
    <property type="entry name" value="Fis1_TPR_C"/>
    <property type="match status" value="1"/>
</dbReference>
<keyword evidence="4" id="KW-0812">Transmembrane</keyword>
<evidence type="ECO:0000256" key="5">
    <source>
        <dbReference type="ARBA" id="ARBA00022787"/>
    </source>
</evidence>
<sequence length="127" mass="14710">MSDSLPYAAEAEAPLTPDELNVLRKQYIREGKEEATTQTKFNYAWGLIRSKSKHDHQMGVSLLTEIFRNSPERQRECLYYLALGYYKLGEYSKAREYNSKLLEHEPKNLQAESLKHLIEDGKEKPGS</sequence>
<dbReference type="PROSITE" id="PS50005">
    <property type="entry name" value="TPR"/>
    <property type="match status" value="1"/>
</dbReference>
<dbReference type="InterPro" id="IPR019734">
    <property type="entry name" value="TPR_rpt"/>
</dbReference>
<keyword evidence="7" id="KW-0496">Mitochondrion</keyword>
<dbReference type="InterPro" id="IPR028058">
    <property type="entry name" value="Fis1_TPR_N"/>
</dbReference>
<comment type="similarity">
    <text evidence="2">Belongs to the FIS1 family.</text>
</comment>
<organism evidence="10 11">
    <name type="scientific">Ambispora leptoticha</name>
    <dbReference type="NCBI Taxonomy" id="144679"/>
    <lineage>
        <taxon>Eukaryota</taxon>
        <taxon>Fungi</taxon>
        <taxon>Fungi incertae sedis</taxon>
        <taxon>Mucoromycota</taxon>
        <taxon>Glomeromycotina</taxon>
        <taxon>Glomeromycetes</taxon>
        <taxon>Archaeosporales</taxon>
        <taxon>Ambisporaceae</taxon>
        <taxon>Ambispora</taxon>
    </lineage>
</organism>
<keyword evidence="8" id="KW-0472">Membrane</keyword>
<comment type="caution">
    <text evidence="10">The sequence shown here is derived from an EMBL/GenBank/DDBJ whole genome shotgun (WGS) entry which is preliminary data.</text>
</comment>
<name>A0A9N8VG56_9GLOM</name>
<evidence type="ECO:0000256" key="6">
    <source>
        <dbReference type="ARBA" id="ARBA00022989"/>
    </source>
</evidence>
<dbReference type="PIRSF" id="PIRSF008835">
    <property type="entry name" value="TPR_repeat_11_Fis1"/>
    <property type="match status" value="1"/>
</dbReference>
<evidence type="ECO:0000256" key="2">
    <source>
        <dbReference type="ARBA" id="ARBA00008937"/>
    </source>
</evidence>
<dbReference type="GO" id="GO:0005741">
    <property type="term" value="C:mitochondrial outer membrane"/>
    <property type="evidence" value="ECO:0007669"/>
    <property type="project" value="UniProtKB-SubCell"/>
</dbReference>
<evidence type="ECO:0000256" key="8">
    <source>
        <dbReference type="ARBA" id="ARBA00023136"/>
    </source>
</evidence>
<dbReference type="EMBL" id="CAJVPS010000086">
    <property type="protein sequence ID" value="CAG8449849.1"/>
    <property type="molecule type" value="Genomic_DNA"/>
</dbReference>
<evidence type="ECO:0000256" key="1">
    <source>
        <dbReference type="ARBA" id="ARBA00004572"/>
    </source>
</evidence>
<evidence type="ECO:0000256" key="3">
    <source>
        <dbReference type="ARBA" id="ARBA00014314"/>
    </source>
</evidence>